<dbReference type="RefSeq" id="WP_377056911.1">
    <property type="nucleotide sequence ID" value="NZ_JBHLVZ010000113.1"/>
</dbReference>
<comment type="caution">
    <text evidence="1">The sequence shown here is derived from an EMBL/GenBank/DDBJ whole genome shotgun (WGS) entry which is preliminary data.</text>
</comment>
<evidence type="ECO:0000313" key="2">
    <source>
        <dbReference type="Proteomes" id="UP001589789"/>
    </source>
</evidence>
<protein>
    <recommendedName>
        <fullName evidence="3">Phage gp6-like head-tail connector protein</fullName>
    </recommendedName>
</protein>
<evidence type="ECO:0000313" key="1">
    <source>
        <dbReference type="EMBL" id="MFC0389489.1"/>
    </source>
</evidence>
<proteinExistence type="predicted"/>
<gene>
    <name evidence="1" type="ORF">ACFFIC_28665</name>
</gene>
<dbReference type="EMBL" id="JBHLVZ010000113">
    <property type="protein sequence ID" value="MFC0389489.1"/>
    <property type="molecule type" value="Genomic_DNA"/>
</dbReference>
<keyword evidence="2" id="KW-1185">Reference proteome</keyword>
<evidence type="ECO:0008006" key="3">
    <source>
        <dbReference type="Google" id="ProtNLM"/>
    </source>
</evidence>
<accession>A0ABV6J1Z3</accession>
<organism evidence="1 2">
    <name type="scientific">Muricoccus vinaceus</name>
    <dbReference type="NCBI Taxonomy" id="424704"/>
    <lineage>
        <taxon>Bacteria</taxon>
        <taxon>Pseudomonadati</taxon>
        <taxon>Pseudomonadota</taxon>
        <taxon>Alphaproteobacteria</taxon>
        <taxon>Acetobacterales</taxon>
        <taxon>Roseomonadaceae</taxon>
        <taxon>Muricoccus</taxon>
    </lineage>
</organism>
<dbReference type="Proteomes" id="UP001589789">
    <property type="component" value="Unassembled WGS sequence"/>
</dbReference>
<name>A0ABV6J1Z3_9PROT</name>
<reference evidence="1 2" key="1">
    <citation type="submission" date="2024-09" db="EMBL/GenBank/DDBJ databases">
        <authorList>
            <person name="Sun Q."/>
            <person name="Mori K."/>
        </authorList>
    </citation>
    <scope>NUCLEOTIDE SEQUENCE [LARGE SCALE GENOMIC DNA]</scope>
    <source>
        <strain evidence="1 2">CCM 7468</strain>
    </source>
</reference>
<sequence length="116" mass="12553">MALPSWLPPLPSANANVTNPDAMLIQTCARYLELESIINDRTHPDARKNADQMPEWPEYVATERLIETAIPQTAAGAVALAHVALQCSEGREVNWSETTPSRIAHALLLRLAGGAA</sequence>